<feature type="domain" description="RecF/RecN/SMC N-terminal" evidence="11">
    <location>
        <begin position="4"/>
        <end position="353"/>
    </location>
</feature>
<dbReference type="PANTHER" id="PTHR32182">
    <property type="entry name" value="DNA REPLICATION AND REPAIR PROTEIN RECF"/>
    <property type="match status" value="1"/>
</dbReference>
<evidence type="ECO:0000256" key="9">
    <source>
        <dbReference type="HAMAP-Rule" id="MF_00365"/>
    </source>
</evidence>
<evidence type="ECO:0000313" key="12">
    <source>
        <dbReference type="EMBL" id="NYT27779.1"/>
    </source>
</evidence>
<comment type="subcellular location">
    <subcellularLocation>
        <location evidence="1 9 10">Cytoplasm</location>
    </subcellularLocation>
</comment>
<dbReference type="InterPro" id="IPR018078">
    <property type="entry name" value="DNA-binding_RecF_CS"/>
</dbReference>
<comment type="caution">
    <text evidence="9">Lacks conserved residue(s) required for the propagation of feature annotation.</text>
</comment>
<proteinExistence type="inferred from homology"/>
<evidence type="ECO:0000256" key="5">
    <source>
        <dbReference type="ARBA" id="ARBA00022705"/>
    </source>
</evidence>
<keyword evidence="7 9" id="KW-0067">ATP-binding</keyword>
<evidence type="ECO:0000256" key="8">
    <source>
        <dbReference type="ARBA" id="ARBA00023125"/>
    </source>
</evidence>
<evidence type="ECO:0000259" key="11">
    <source>
        <dbReference type="Pfam" id="PF02463"/>
    </source>
</evidence>
<dbReference type="AlphaFoldDB" id="A0A853F5D9"/>
<dbReference type="Gene3D" id="3.40.50.300">
    <property type="entry name" value="P-loop containing nucleotide triphosphate hydrolases"/>
    <property type="match status" value="1"/>
</dbReference>
<evidence type="ECO:0000256" key="10">
    <source>
        <dbReference type="RuleBase" id="RU000578"/>
    </source>
</evidence>
<comment type="caution">
    <text evidence="12">The sequence shown here is derived from an EMBL/GenBank/DDBJ whole genome shotgun (WGS) entry which is preliminary data.</text>
</comment>
<accession>A0A853F5D9</accession>
<keyword evidence="9 10" id="KW-0227">DNA damage</keyword>
<keyword evidence="9 10" id="KW-0742">SOS response</keyword>
<evidence type="ECO:0000256" key="7">
    <source>
        <dbReference type="ARBA" id="ARBA00022840"/>
    </source>
</evidence>
<reference evidence="12 13" key="1">
    <citation type="submission" date="2020-05" db="EMBL/GenBank/DDBJ databases">
        <title>Horizontal transmission and recombination maintain forever young bacterial symbiont genomes.</title>
        <authorList>
            <person name="Russell S.L."/>
            <person name="Pepper-Tunick E."/>
            <person name="Svedberg J."/>
            <person name="Byrne A."/>
            <person name="Ruelas Castillo J."/>
            <person name="Vollmers C."/>
            <person name="Beinart R.A."/>
            <person name="Corbett-Detig R."/>
        </authorList>
    </citation>
    <scope>NUCLEOTIDE SEQUENCE [LARGE SCALE GENOMIC DNA]</scope>
    <source>
        <strain evidence="12">455</strain>
    </source>
</reference>
<dbReference type="GO" id="GO:0000731">
    <property type="term" value="P:DNA synthesis involved in DNA repair"/>
    <property type="evidence" value="ECO:0007669"/>
    <property type="project" value="TreeGrafter"/>
</dbReference>
<comment type="function">
    <text evidence="9 10">The RecF protein is involved in DNA metabolism; it is required for DNA replication and normal SOS inducibility. RecF binds preferentially to single-stranded, linear DNA. It also seems to bind ATP.</text>
</comment>
<protein>
    <recommendedName>
        <fullName evidence="3 9">DNA replication and repair protein RecF</fullName>
    </recommendedName>
</protein>
<keyword evidence="4 9" id="KW-0963">Cytoplasm</keyword>
<gene>
    <name evidence="9 12" type="primary">recF</name>
    <name evidence="12" type="ORF">H0A76_07695</name>
</gene>
<dbReference type="PANTHER" id="PTHR32182:SF0">
    <property type="entry name" value="DNA REPLICATION AND REPAIR PROTEIN RECF"/>
    <property type="match status" value="1"/>
</dbReference>
<dbReference type="InterPro" id="IPR001238">
    <property type="entry name" value="DNA-binding_RecF"/>
</dbReference>
<dbReference type="InterPro" id="IPR042174">
    <property type="entry name" value="RecF_2"/>
</dbReference>
<dbReference type="GO" id="GO:0003697">
    <property type="term" value="F:single-stranded DNA binding"/>
    <property type="evidence" value="ECO:0007669"/>
    <property type="project" value="UniProtKB-UniRule"/>
</dbReference>
<dbReference type="RefSeq" id="WP_369176856.1">
    <property type="nucleotide sequence ID" value="NZ_OZ156463.1"/>
</dbReference>
<dbReference type="Gene3D" id="1.20.1050.90">
    <property type="entry name" value="RecF/RecN/SMC, N-terminal domain"/>
    <property type="match status" value="1"/>
</dbReference>
<comment type="similarity">
    <text evidence="2 9 10">Belongs to the RecF family.</text>
</comment>
<dbReference type="GO" id="GO:0006302">
    <property type="term" value="P:double-strand break repair"/>
    <property type="evidence" value="ECO:0007669"/>
    <property type="project" value="TreeGrafter"/>
</dbReference>
<dbReference type="InterPro" id="IPR003395">
    <property type="entry name" value="RecF/RecN/SMC_N"/>
</dbReference>
<keyword evidence="6 9" id="KW-0547">Nucleotide-binding</keyword>
<evidence type="ECO:0000256" key="3">
    <source>
        <dbReference type="ARBA" id="ARBA00020170"/>
    </source>
</evidence>
<name>A0A853F5D9_9GAMM</name>
<keyword evidence="5 9" id="KW-0235">DNA replication</keyword>
<dbReference type="Proteomes" id="UP000568751">
    <property type="component" value="Unassembled WGS sequence"/>
</dbReference>
<evidence type="ECO:0000256" key="1">
    <source>
        <dbReference type="ARBA" id="ARBA00004496"/>
    </source>
</evidence>
<sequence length="362" mass="41899">MAIINKLSIHQFRNLNTQFITPCKGINLFISDNAQGKTNLIEAIYYLGHNRSFKTKNLKDIINFESKLFQLSAEVDKNKIKLEKSKIKTSVIINQQKVGNASKLSRLLPIQIITPDKGFIVNGTPKNKRSYLDWGVFHVKPETIKTFKAYNKILKNINSLLSKNQTNELDFWFLELAKFSAVINKSRLDYLQQLKETLFSNKVKILDTLIDSKEQFNYVFSSGWPKEVDALNENNIYQYLQKNTALLLRIKYLNYGSHKANINFTFDNRNECFFSRGEQKTLSIIFWLTQVVLLINLGIKPIVLIDDLSSELDNTKVNIILQYLKILKVQTFITDISHNLTTIKHINPTIFKINQGEITLQK</sequence>
<evidence type="ECO:0000256" key="6">
    <source>
        <dbReference type="ARBA" id="ARBA00022741"/>
    </source>
</evidence>
<dbReference type="GO" id="GO:0009432">
    <property type="term" value="P:SOS response"/>
    <property type="evidence" value="ECO:0007669"/>
    <property type="project" value="UniProtKB-UniRule"/>
</dbReference>
<organism evidence="12 13">
    <name type="scientific">Candidatus Thiodubiliella endoseptemdiera</name>
    <dbReference type="NCBI Taxonomy" id="2738886"/>
    <lineage>
        <taxon>Bacteria</taxon>
        <taxon>Pseudomonadati</taxon>
        <taxon>Pseudomonadota</taxon>
        <taxon>Gammaproteobacteria</taxon>
        <taxon>Candidatus Pseudothioglobaceae</taxon>
        <taxon>Candidatus Thiodubiliella</taxon>
    </lineage>
</organism>
<keyword evidence="9 10" id="KW-0234">DNA repair</keyword>
<evidence type="ECO:0000256" key="4">
    <source>
        <dbReference type="ARBA" id="ARBA00022490"/>
    </source>
</evidence>
<keyword evidence="8 9" id="KW-0238">DNA-binding</keyword>
<evidence type="ECO:0000256" key="2">
    <source>
        <dbReference type="ARBA" id="ARBA00008016"/>
    </source>
</evidence>
<dbReference type="EMBL" id="JACCHT010000001">
    <property type="protein sequence ID" value="NYT27779.1"/>
    <property type="molecule type" value="Genomic_DNA"/>
</dbReference>
<dbReference type="HAMAP" id="MF_00365">
    <property type="entry name" value="RecF"/>
    <property type="match status" value="1"/>
</dbReference>
<dbReference type="Pfam" id="PF02463">
    <property type="entry name" value="SMC_N"/>
    <property type="match status" value="1"/>
</dbReference>
<dbReference type="GO" id="GO:0005737">
    <property type="term" value="C:cytoplasm"/>
    <property type="evidence" value="ECO:0007669"/>
    <property type="project" value="UniProtKB-SubCell"/>
</dbReference>
<dbReference type="SUPFAM" id="SSF52540">
    <property type="entry name" value="P-loop containing nucleoside triphosphate hydrolases"/>
    <property type="match status" value="1"/>
</dbReference>
<dbReference type="GO" id="GO:0005524">
    <property type="term" value="F:ATP binding"/>
    <property type="evidence" value="ECO:0007669"/>
    <property type="project" value="UniProtKB-UniRule"/>
</dbReference>
<dbReference type="PROSITE" id="PS00618">
    <property type="entry name" value="RECF_2"/>
    <property type="match status" value="1"/>
</dbReference>
<evidence type="ECO:0000313" key="13">
    <source>
        <dbReference type="Proteomes" id="UP000568751"/>
    </source>
</evidence>
<dbReference type="NCBIfam" id="TIGR00611">
    <property type="entry name" value="recf"/>
    <property type="match status" value="1"/>
</dbReference>
<dbReference type="InterPro" id="IPR027417">
    <property type="entry name" value="P-loop_NTPase"/>
</dbReference>
<dbReference type="GO" id="GO:0006260">
    <property type="term" value="P:DNA replication"/>
    <property type="evidence" value="ECO:0007669"/>
    <property type="project" value="UniProtKB-UniRule"/>
</dbReference>